<dbReference type="AlphaFoldDB" id="A0ABD0NLC1"/>
<accession>A0ABD0NLC1</accession>
<feature type="non-terminal residue" evidence="1">
    <location>
        <position position="1"/>
    </location>
</feature>
<keyword evidence="2" id="KW-1185">Reference proteome</keyword>
<sequence>LQNWQQWNSHPLYIHTRRQTKWRSFCGVGLRGRLENCNQKRQRNNGAQICG</sequence>
<proteinExistence type="predicted"/>
<gene>
    <name evidence="1" type="ORF">M9458_041883</name>
</gene>
<feature type="non-terminal residue" evidence="1">
    <location>
        <position position="51"/>
    </location>
</feature>
<evidence type="ECO:0000313" key="2">
    <source>
        <dbReference type="Proteomes" id="UP001529510"/>
    </source>
</evidence>
<name>A0ABD0NLC1_CIRMR</name>
<comment type="caution">
    <text evidence="1">The sequence shown here is derived from an EMBL/GenBank/DDBJ whole genome shotgun (WGS) entry which is preliminary data.</text>
</comment>
<reference evidence="1 2" key="1">
    <citation type="submission" date="2024-05" db="EMBL/GenBank/DDBJ databases">
        <title>Genome sequencing and assembly of Indian major carp, Cirrhinus mrigala (Hamilton, 1822).</title>
        <authorList>
            <person name="Mohindra V."/>
            <person name="Chowdhury L.M."/>
            <person name="Lal K."/>
            <person name="Jena J.K."/>
        </authorList>
    </citation>
    <scope>NUCLEOTIDE SEQUENCE [LARGE SCALE GENOMIC DNA]</scope>
    <source>
        <strain evidence="1">CM1030</strain>
        <tissue evidence="1">Blood</tissue>
    </source>
</reference>
<dbReference type="EMBL" id="JAMKFB020000021">
    <property type="protein sequence ID" value="KAL0162487.1"/>
    <property type="molecule type" value="Genomic_DNA"/>
</dbReference>
<evidence type="ECO:0000313" key="1">
    <source>
        <dbReference type="EMBL" id="KAL0162487.1"/>
    </source>
</evidence>
<protein>
    <submittedName>
        <fullName evidence="1">Uncharacterized protein</fullName>
    </submittedName>
</protein>
<organism evidence="1 2">
    <name type="scientific">Cirrhinus mrigala</name>
    <name type="common">Mrigala</name>
    <dbReference type="NCBI Taxonomy" id="683832"/>
    <lineage>
        <taxon>Eukaryota</taxon>
        <taxon>Metazoa</taxon>
        <taxon>Chordata</taxon>
        <taxon>Craniata</taxon>
        <taxon>Vertebrata</taxon>
        <taxon>Euteleostomi</taxon>
        <taxon>Actinopterygii</taxon>
        <taxon>Neopterygii</taxon>
        <taxon>Teleostei</taxon>
        <taxon>Ostariophysi</taxon>
        <taxon>Cypriniformes</taxon>
        <taxon>Cyprinidae</taxon>
        <taxon>Labeoninae</taxon>
        <taxon>Labeonini</taxon>
        <taxon>Cirrhinus</taxon>
    </lineage>
</organism>
<dbReference type="Proteomes" id="UP001529510">
    <property type="component" value="Unassembled WGS sequence"/>
</dbReference>